<name>A0ABT2D359_9BURK</name>
<dbReference type="SUPFAM" id="SSF55961">
    <property type="entry name" value="Bet v1-like"/>
    <property type="match status" value="1"/>
</dbReference>
<dbReference type="RefSeq" id="WP_258813883.1">
    <property type="nucleotide sequence ID" value="NZ_JANUGU010000009.1"/>
</dbReference>
<dbReference type="EMBL" id="JANUGU010000009">
    <property type="protein sequence ID" value="MCS0660690.1"/>
    <property type="molecule type" value="Genomic_DNA"/>
</dbReference>
<dbReference type="CDD" id="cd07814">
    <property type="entry name" value="SRPBCC_CalC_Aha1-like"/>
    <property type="match status" value="1"/>
</dbReference>
<evidence type="ECO:0000313" key="4">
    <source>
        <dbReference type="Proteomes" id="UP001204621"/>
    </source>
</evidence>
<dbReference type="Pfam" id="PF08327">
    <property type="entry name" value="AHSA1"/>
    <property type="match status" value="1"/>
</dbReference>
<protein>
    <submittedName>
        <fullName evidence="3">SRPBCC domain-containing protein</fullName>
    </submittedName>
</protein>
<accession>A0ABT2D359</accession>
<dbReference type="Gene3D" id="3.30.530.20">
    <property type="match status" value="1"/>
</dbReference>
<feature type="domain" description="Activator of Hsp90 ATPase homologue 1/2-like C-terminal" evidence="2">
    <location>
        <begin position="28"/>
        <end position="162"/>
    </location>
</feature>
<dbReference type="Proteomes" id="UP001204621">
    <property type="component" value="Unassembled WGS sequence"/>
</dbReference>
<dbReference type="InterPro" id="IPR023393">
    <property type="entry name" value="START-like_dom_sf"/>
</dbReference>
<comment type="caution">
    <text evidence="3">The sequence shown here is derived from an EMBL/GenBank/DDBJ whole genome shotgun (WGS) entry which is preliminary data.</text>
</comment>
<reference evidence="3 4" key="1">
    <citation type="submission" date="2022-08" db="EMBL/GenBank/DDBJ databases">
        <title>Reclassification of Massilia species as members of the genera Telluria, Duganella, Pseudoduganella, Mokoshia gen. nov. and Zemynaea gen. nov. using orthogonal and non-orthogonal genome-based approaches.</title>
        <authorList>
            <person name="Bowman J.P."/>
        </authorList>
    </citation>
    <scope>NUCLEOTIDE SEQUENCE [LARGE SCALE GENOMIC DNA]</scope>
    <source>
        <strain evidence="3 4">JCM 31606</strain>
    </source>
</reference>
<evidence type="ECO:0000313" key="3">
    <source>
        <dbReference type="EMBL" id="MCS0660690.1"/>
    </source>
</evidence>
<comment type="similarity">
    <text evidence="1">Belongs to the AHA1 family.</text>
</comment>
<sequence>MKAELQFDFIVDKENSRLTVKREFAGKRQLVWDCHTKAEYLDRWFAPKPLKAKTKHMDFRPGGYWHYAMVMPDGQAFWSRVDYQEVNPIDGYKGLDGFSDETGEVNPTMPRSRWNVSFEDSKAGTLVTTVVQYSSPEDVQKVIDMGMEQGMASTLERLDELLLEIA</sequence>
<evidence type="ECO:0000256" key="1">
    <source>
        <dbReference type="ARBA" id="ARBA00006817"/>
    </source>
</evidence>
<organism evidence="3 4">
    <name type="scientific">Massilia terrae</name>
    <dbReference type="NCBI Taxonomy" id="1811224"/>
    <lineage>
        <taxon>Bacteria</taxon>
        <taxon>Pseudomonadati</taxon>
        <taxon>Pseudomonadota</taxon>
        <taxon>Betaproteobacteria</taxon>
        <taxon>Burkholderiales</taxon>
        <taxon>Oxalobacteraceae</taxon>
        <taxon>Telluria group</taxon>
        <taxon>Massilia</taxon>
    </lineage>
</organism>
<keyword evidence="4" id="KW-1185">Reference proteome</keyword>
<gene>
    <name evidence="3" type="ORF">NX778_21685</name>
</gene>
<evidence type="ECO:0000259" key="2">
    <source>
        <dbReference type="Pfam" id="PF08327"/>
    </source>
</evidence>
<dbReference type="InterPro" id="IPR013538">
    <property type="entry name" value="ASHA1/2-like_C"/>
</dbReference>
<proteinExistence type="inferred from homology"/>